<dbReference type="AlphaFoldDB" id="A0A0F6B203"/>
<protein>
    <submittedName>
        <fullName evidence="1">Uncharacterized protein</fullName>
    </submittedName>
</protein>
<evidence type="ECO:0000313" key="2">
    <source>
        <dbReference type="Proteomes" id="UP000002695"/>
    </source>
</evidence>
<gene>
    <name evidence="1" type="ordered locus">STM14_2073</name>
</gene>
<accession>A0A0F6B203</accession>
<keyword evidence="2" id="KW-1185">Reference proteome</keyword>
<proteinExistence type="predicted"/>
<dbReference type="Proteomes" id="UP000002695">
    <property type="component" value="Chromosome"/>
</dbReference>
<name>A0A0F6B203_SALT1</name>
<dbReference type="KEGG" id="seo:STM14_2073"/>
<organism evidence="1 2">
    <name type="scientific">Salmonella typhimurium (strain 14028s / SGSC 2262)</name>
    <dbReference type="NCBI Taxonomy" id="588858"/>
    <lineage>
        <taxon>Bacteria</taxon>
        <taxon>Pseudomonadati</taxon>
        <taxon>Pseudomonadota</taxon>
        <taxon>Gammaproteobacteria</taxon>
        <taxon>Enterobacterales</taxon>
        <taxon>Enterobacteriaceae</taxon>
        <taxon>Salmonella</taxon>
    </lineage>
</organism>
<sequence>MINHFNNVTKLLQFHNTSSRLAPSGHRLSADLIGLLIRFNNKKGVNYNHYIIYI</sequence>
<dbReference type="EMBL" id="CP001363">
    <property type="protein sequence ID" value="ACY88541.1"/>
    <property type="molecule type" value="Genomic_DNA"/>
</dbReference>
<dbReference type="HOGENOM" id="CLU_3047757_0_0_6"/>
<evidence type="ECO:0000313" key="1">
    <source>
        <dbReference type="EMBL" id="ACY88541.1"/>
    </source>
</evidence>
<reference evidence="1 2" key="1">
    <citation type="journal article" date="2010" name="J. Bacteriol.">
        <title>Short-term signatures of evolutionary change in the Salmonella enterica serovar typhimurium 14028 genome.</title>
        <authorList>
            <person name="Jarvik T."/>
            <person name="Smillie C."/>
            <person name="Groisman E.A."/>
            <person name="Ochman H."/>
        </authorList>
    </citation>
    <scope>NUCLEOTIDE SEQUENCE [LARGE SCALE GENOMIC DNA]</scope>
    <source>
        <strain evidence="2">14028s / SGSC 2262</strain>
    </source>
</reference>